<sequence>MPVNDAKRFLKSITGRPEFMKDLNQCQSPEQIETLLGENGFEFDSAEFVEAWTREVASSPTEDYHHHFNELRMWWEMLNRF</sequence>
<dbReference type="RefSeq" id="WP_015902885.1">
    <property type="nucleotide sequence ID" value="NC_012108.1"/>
</dbReference>
<accession>C0QKM5</accession>
<reference evidence="2 3" key="1">
    <citation type="journal article" date="2009" name="Environ. Microbiol.">
        <title>Genome sequence of Desulfobacterium autotrophicum HRM2, a marine sulfate reducer oxidizing organic carbon completely to carbon dioxide.</title>
        <authorList>
            <person name="Strittmatter A.W."/>
            <person name="Liesegang H."/>
            <person name="Rabus R."/>
            <person name="Decker I."/>
            <person name="Amann J."/>
            <person name="Andres S."/>
            <person name="Henne A."/>
            <person name="Fricke W.F."/>
            <person name="Martinez-Arias R."/>
            <person name="Bartels D."/>
            <person name="Goesmann A."/>
            <person name="Krause L."/>
            <person name="Puehler A."/>
            <person name="Klenk H.P."/>
            <person name="Richter M."/>
            <person name="Schuler M."/>
            <person name="Gloeckner F.O."/>
            <person name="Meyerdierks A."/>
            <person name="Gottschalk G."/>
            <person name="Amann R."/>
        </authorList>
    </citation>
    <scope>NUCLEOTIDE SEQUENCE [LARGE SCALE GENOMIC DNA]</scope>
    <source>
        <strain evidence="3">ATCC 43914 / DSM 3382 / HRM2</strain>
    </source>
</reference>
<keyword evidence="3" id="KW-1185">Reference proteome</keyword>
<organism evidence="2 3">
    <name type="scientific">Desulforapulum autotrophicum (strain ATCC 43914 / DSM 3382 / VKM B-1955 / HRM2)</name>
    <name type="common">Desulfobacterium autotrophicum</name>
    <dbReference type="NCBI Taxonomy" id="177437"/>
    <lineage>
        <taxon>Bacteria</taxon>
        <taxon>Pseudomonadati</taxon>
        <taxon>Thermodesulfobacteriota</taxon>
        <taxon>Desulfobacteria</taxon>
        <taxon>Desulfobacterales</taxon>
        <taxon>Desulfobacteraceae</taxon>
        <taxon>Desulforapulum</taxon>
    </lineage>
</organism>
<dbReference type="HOGENOM" id="CLU_2568216_0_0_7"/>
<dbReference type="Proteomes" id="UP000000442">
    <property type="component" value="Chromosome"/>
</dbReference>
<name>C0QKM5_DESAH</name>
<gene>
    <name evidence="2" type="ordered locus">HRM2_09840</name>
</gene>
<dbReference type="OrthoDB" id="5422343at2"/>
<proteinExistence type="predicted"/>
<evidence type="ECO:0000259" key="1">
    <source>
        <dbReference type="Pfam" id="PF07862"/>
    </source>
</evidence>
<protein>
    <recommendedName>
        <fullName evidence="1">Nif11 domain-containing protein</fullName>
    </recommendedName>
</protein>
<evidence type="ECO:0000313" key="3">
    <source>
        <dbReference type="Proteomes" id="UP000000442"/>
    </source>
</evidence>
<evidence type="ECO:0000313" key="2">
    <source>
        <dbReference type="EMBL" id="ACN14096.1"/>
    </source>
</evidence>
<dbReference type="AlphaFoldDB" id="C0QKM5"/>
<dbReference type="Pfam" id="PF07862">
    <property type="entry name" value="Nif11"/>
    <property type="match status" value="1"/>
</dbReference>
<dbReference type="NCBIfam" id="TIGR03798">
    <property type="entry name" value="leader_Nif11"/>
    <property type="match status" value="1"/>
</dbReference>
<feature type="domain" description="Nif11" evidence="1">
    <location>
        <begin position="1"/>
        <end position="48"/>
    </location>
</feature>
<dbReference type="InterPro" id="IPR022516">
    <property type="entry name" value="CHP03798_Ocin"/>
</dbReference>
<dbReference type="KEGG" id="dat:HRM2_09840"/>
<dbReference type="InterPro" id="IPR012903">
    <property type="entry name" value="Nif11"/>
</dbReference>
<dbReference type="EMBL" id="CP001087">
    <property type="protein sequence ID" value="ACN14096.1"/>
    <property type="molecule type" value="Genomic_DNA"/>
</dbReference>